<reference evidence="3" key="1">
    <citation type="submission" date="2023-10" db="EMBL/GenBank/DDBJ databases">
        <title>Genome assemblies of two species of porcelain crab, Petrolisthes cinctipes and Petrolisthes manimaculis (Anomura: Porcellanidae).</title>
        <authorList>
            <person name="Angst P."/>
        </authorList>
    </citation>
    <scope>NUCLEOTIDE SEQUENCE</scope>
    <source>
        <strain evidence="3">PB745_01</strain>
        <tissue evidence="3">Gill</tissue>
    </source>
</reference>
<keyword evidence="4" id="KW-1185">Reference proteome</keyword>
<gene>
    <name evidence="3" type="ORF">Pcinc_001101</name>
</gene>
<keyword evidence="2" id="KW-0732">Signal</keyword>
<feature type="region of interest" description="Disordered" evidence="1">
    <location>
        <begin position="29"/>
        <end position="91"/>
    </location>
</feature>
<organism evidence="3 4">
    <name type="scientific">Petrolisthes cinctipes</name>
    <name type="common">Flat porcelain crab</name>
    <dbReference type="NCBI Taxonomy" id="88211"/>
    <lineage>
        <taxon>Eukaryota</taxon>
        <taxon>Metazoa</taxon>
        <taxon>Ecdysozoa</taxon>
        <taxon>Arthropoda</taxon>
        <taxon>Crustacea</taxon>
        <taxon>Multicrustacea</taxon>
        <taxon>Malacostraca</taxon>
        <taxon>Eumalacostraca</taxon>
        <taxon>Eucarida</taxon>
        <taxon>Decapoda</taxon>
        <taxon>Pleocyemata</taxon>
        <taxon>Anomura</taxon>
        <taxon>Galatheoidea</taxon>
        <taxon>Porcellanidae</taxon>
        <taxon>Petrolisthes</taxon>
    </lineage>
</organism>
<protein>
    <submittedName>
        <fullName evidence="3">Uncharacterized protein</fullName>
    </submittedName>
</protein>
<evidence type="ECO:0000256" key="2">
    <source>
        <dbReference type="SAM" id="SignalP"/>
    </source>
</evidence>
<evidence type="ECO:0000313" key="3">
    <source>
        <dbReference type="EMBL" id="KAK3895166.1"/>
    </source>
</evidence>
<proteinExistence type="predicted"/>
<name>A0AAE1GNJ9_PETCI</name>
<sequence length="91" mass="10440">MKARSKDMTWLFVVTFLLVRTTYCREIKKNPHSIQHETPIPSNTRPPSHPTHNPHSTPTRPPFQPAHDPQHETQPTPAAISKRRVETCGKI</sequence>
<feature type="signal peptide" evidence="2">
    <location>
        <begin position="1"/>
        <end position="24"/>
    </location>
</feature>
<dbReference type="Proteomes" id="UP001286313">
    <property type="component" value="Unassembled WGS sequence"/>
</dbReference>
<feature type="compositionally biased region" description="Low complexity" evidence="1">
    <location>
        <begin position="43"/>
        <end position="58"/>
    </location>
</feature>
<evidence type="ECO:0000313" key="4">
    <source>
        <dbReference type="Proteomes" id="UP001286313"/>
    </source>
</evidence>
<feature type="chain" id="PRO_5042120144" evidence="2">
    <location>
        <begin position="25"/>
        <end position="91"/>
    </location>
</feature>
<comment type="caution">
    <text evidence="3">The sequence shown here is derived from an EMBL/GenBank/DDBJ whole genome shotgun (WGS) entry which is preliminary data.</text>
</comment>
<dbReference type="EMBL" id="JAWQEG010000063">
    <property type="protein sequence ID" value="KAK3895166.1"/>
    <property type="molecule type" value="Genomic_DNA"/>
</dbReference>
<dbReference type="AlphaFoldDB" id="A0AAE1GNJ9"/>
<evidence type="ECO:0000256" key="1">
    <source>
        <dbReference type="SAM" id="MobiDB-lite"/>
    </source>
</evidence>
<accession>A0AAE1GNJ9</accession>